<dbReference type="AlphaFoldDB" id="A0A6S7J861"/>
<dbReference type="Proteomes" id="UP001152795">
    <property type="component" value="Unassembled WGS sequence"/>
</dbReference>
<protein>
    <submittedName>
        <fullName evidence="1">Uncharacterized protein</fullName>
    </submittedName>
</protein>
<accession>A0A6S7J861</accession>
<gene>
    <name evidence="1" type="ORF">PACLA_8A086018</name>
</gene>
<dbReference type="OrthoDB" id="1380823at2759"/>
<reference evidence="1" key="1">
    <citation type="submission" date="2020-04" db="EMBL/GenBank/DDBJ databases">
        <authorList>
            <person name="Alioto T."/>
            <person name="Alioto T."/>
            <person name="Gomez Garrido J."/>
        </authorList>
    </citation>
    <scope>NUCLEOTIDE SEQUENCE</scope>
    <source>
        <strain evidence="1">A484AB</strain>
    </source>
</reference>
<evidence type="ECO:0000313" key="1">
    <source>
        <dbReference type="EMBL" id="CAB4013421.1"/>
    </source>
</evidence>
<dbReference type="EMBL" id="CACRXK020007881">
    <property type="protein sequence ID" value="CAB4013421.1"/>
    <property type="molecule type" value="Genomic_DNA"/>
</dbReference>
<evidence type="ECO:0000313" key="2">
    <source>
        <dbReference type="Proteomes" id="UP001152795"/>
    </source>
</evidence>
<organism evidence="1 2">
    <name type="scientific">Paramuricea clavata</name>
    <name type="common">Red gorgonian</name>
    <name type="synonym">Violescent sea-whip</name>
    <dbReference type="NCBI Taxonomy" id="317549"/>
    <lineage>
        <taxon>Eukaryota</taxon>
        <taxon>Metazoa</taxon>
        <taxon>Cnidaria</taxon>
        <taxon>Anthozoa</taxon>
        <taxon>Octocorallia</taxon>
        <taxon>Malacalcyonacea</taxon>
        <taxon>Plexauridae</taxon>
        <taxon>Paramuricea</taxon>
    </lineage>
</organism>
<comment type="caution">
    <text evidence="1">The sequence shown here is derived from an EMBL/GenBank/DDBJ whole genome shotgun (WGS) entry which is preliminary data.</text>
</comment>
<name>A0A6S7J861_PARCT</name>
<keyword evidence="2" id="KW-1185">Reference proteome</keyword>
<sequence>MINSLYSFFNIPKIRSLYKTVYHELYPRSQIRYLHQQIEIRWGCKFEAVDLLVDKSEVFLETLVRVAMNRDKVHDPKHVERAAGFYHKLITTKVVIGLIILRAYLAELYFLSKELQTESINWTDVQHELTRIRASLDAITVDQLLKDTEKFLESIGIPMDVNLDCFAIVRTRYGTRQQSNSNLESSISEMNTYMKEKIDEEFNVRFDAKNFEVMNSFEALDASKECYLDKGVLMYLVDYFHCLEINQSNLKLELVRAKEDFLLGVPISESRCQNLMKLVVATMATSTMAT</sequence>
<proteinExistence type="predicted"/>